<evidence type="ECO:0000313" key="1">
    <source>
        <dbReference type="EMBL" id="GGE77690.1"/>
    </source>
</evidence>
<gene>
    <name evidence="1" type="primary">yusG</name>
    <name evidence="1" type="ORF">GCM10007140_29170</name>
</gene>
<dbReference type="Pfam" id="PF10830">
    <property type="entry name" value="DUF2553"/>
    <property type="match status" value="1"/>
</dbReference>
<evidence type="ECO:0000313" key="2">
    <source>
        <dbReference type="Proteomes" id="UP000605259"/>
    </source>
</evidence>
<name>A0A917AV37_9BACI</name>
<evidence type="ECO:0008006" key="3">
    <source>
        <dbReference type="Google" id="ProtNLM"/>
    </source>
</evidence>
<dbReference type="InterPro" id="IPR020140">
    <property type="entry name" value="Uncharacterised_YusG"/>
</dbReference>
<organism evidence="1 2">
    <name type="scientific">Priestia taiwanensis</name>
    <dbReference type="NCBI Taxonomy" id="1347902"/>
    <lineage>
        <taxon>Bacteria</taxon>
        <taxon>Bacillati</taxon>
        <taxon>Bacillota</taxon>
        <taxon>Bacilli</taxon>
        <taxon>Bacillales</taxon>
        <taxon>Bacillaceae</taxon>
        <taxon>Priestia</taxon>
    </lineage>
</organism>
<sequence length="77" mass="9138">MKRILKIDITDNVVAKFKESYLEVYLSGFCIGKYHIDIDEKKAELTDGYIYEKGRFYKVIDIGREERSYVEDGYIGW</sequence>
<dbReference type="Proteomes" id="UP000605259">
    <property type="component" value="Unassembled WGS sequence"/>
</dbReference>
<comment type="caution">
    <text evidence="1">The sequence shown here is derived from an EMBL/GenBank/DDBJ whole genome shotgun (WGS) entry which is preliminary data.</text>
</comment>
<reference evidence="1" key="1">
    <citation type="journal article" date="2014" name="Int. J. Syst. Evol. Microbiol.">
        <title>Complete genome sequence of Corynebacterium casei LMG S-19264T (=DSM 44701T), isolated from a smear-ripened cheese.</title>
        <authorList>
            <consortium name="US DOE Joint Genome Institute (JGI-PGF)"/>
            <person name="Walter F."/>
            <person name="Albersmeier A."/>
            <person name="Kalinowski J."/>
            <person name="Ruckert C."/>
        </authorList>
    </citation>
    <scope>NUCLEOTIDE SEQUENCE</scope>
    <source>
        <strain evidence="1">CGMCC 1.12698</strain>
    </source>
</reference>
<accession>A0A917AV37</accession>
<protein>
    <recommendedName>
        <fullName evidence="3">DUF2553 family protein</fullName>
    </recommendedName>
</protein>
<dbReference type="EMBL" id="BMFK01000002">
    <property type="protein sequence ID" value="GGE77690.1"/>
    <property type="molecule type" value="Genomic_DNA"/>
</dbReference>
<proteinExistence type="predicted"/>
<dbReference type="AlphaFoldDB" id="A0A917AV37"/>
<reference evidence="1" key="2">
    <citation type="submission" date="2020-09" db="EMBL/GenBank/DDBJ databases">
        <authorList>
            <person name="Sun Q."/>
            <person name="Zhou Y."/>
        </authorList>
    </citation>
    <scope>NUCLEOTIDE SEQUENCE</scope>
    <source>
        <strain evidence="1">CGMCC 1.12698</strain>
    </source>
</reference>
<dbReference type="RefSeq" id="WP_188389202.1">
    <property type="nucleotide sequence ID" value="NZ_BMFK01000002.1"/>
</dbReference>
<keyword evidence="2" id="KW-1185">Reference proteome</keyword>